<keyword evidence="1" id="KW-1133">Transmembrane helix</keyword>
<sequence length="293" mass="33062">MVLIFSSAGLIALAILLFFFSREVSQQEQIGNIRQWFGNVILVRRQESFWQKYMRNLARDAARANVPFNVEVWNKRIPIIGVVLFGVLMLLGIPPWIAVVLIALLALFPRQVLKEIANRHVIAFRKDFLKEAIQIGIHALSKARLEDACREIEKQATSKAIKREFHFVNEMGKAPGMTVAQAMVDRANELGVREYKTLSAATFEGQKRNANLREVWKDTEQSLMRYVSAQNAMASQTGMYRMAGMFLFIGAWVVVAFGYRAMHIKGIFQLGVVITLVSFFFGALQVSKSAGAD</sequence>
<gene>
    <name evidence="2" type="ORF">ACFSB2_15260</name>
</gene>
<comment type="caution">
    <text evidence="2">The sequence shown here is derived from an EMBL/GenBank/DDBJ whole genome shotgun (WGS) entry which is preliminary data.</text>
</comment>
<feature type="transmembrane region" description="Helical" evidence="1">
    <location>
        <begin position="243"/>
        <end position="261"/>
    </location>
</feature>
<dbReference type="EMBL" id="JBHUCX010000043">
    <property type="protein sequence ID" value="MFD1676061.1"/>
    <property type="molecule type" value="Genomic_DNA"/>
</dbReference>
<evidence type="ECO:0008006" key="4">
    <source>
        <dbReference type="Google" id="ProtNLM"/>
    </source>
</evidence>
<dbReference type="RefSeq" id="WP_377943954.1">
    <property type="nucleotide sequence ID" value="NZ_JBHUCX010000043.1"/>
</dbReference>
<feature type="transmembrane region" description="Helical" evidence="1">
    <location>
        <begin position="267"/>
        <end position="286"/>
    </location>
</feature>
<proteinExistence type="predicted"/>
<keyword evidence="1" id="KW-0472">Membrane</keyword>
<accession>A0ABW4JI24</accession>
<feature type="transmembrane region" description="Helical" evidence="1">
    <location>
        <begin position="77"/>
        <end position="108"/>
    </location>
</feature>
<evidence type="ECO:0000313" key="3">
    <source>
        <dbReference type="Proteomes" id="UP001597079"/>
    </source>
</evidence>
<evidence type="ECO:0000256" key="1">
    <source>
        <dbReference type="SAM" id="Phobius"/>
    </source>
</evidence>
<protein>
    <recommendedName>
        <fullName evidence="4">Tight adherence protein B</fullName>
    </recommendedName>
</protein>
<name>A0ABW4JI24_9BACL</name>
<dbReference type="Proteomes" id="UP001597079">
    <property type="component" value="Unassembled WGS sequence"/>
</dbReference>
<organism evidence="2 3">
    <name type="scientific">Alicyclobacillus fodiniaquatilis</name>
    <dbReference type="NCBI Taxonomy" id="1661150"/>
    <lineage>
        <taxon>Bacteria</taxon>
        <taxon>Bacillati</taxon>
        <taxon>Bacillota</taxon>
        <taxon>Bacilli</taxon>
        <taxon>Bacillales</taxon>
        <taxon>Alicyclobacillaceae</taxon>
        <taxon>Alicyclobacillus</taxon>
    </lineage>
</organism>
<reference evidence="3" key="1">
    <citation type="journal article" date="2019" name="Int. J. Syst. Evol. Microbiol.">
        <title>The Global Catalogue of Microorganisms (GCM) 10K type strain sequencing project: providing services to taxonomists for standard genome sequencing and annotation.</title>
        <authorList>
            <consortium name="The Broad Institute Genomics Platform"/>
            <consortium name="The Broad Institute Genome Sequencing Center for Infectious Disease"/>
            <person name="Wu L."/>
            <person name="Ma J."/>
        </authorList>
    </citation>
    <scope>NUCLEOTIDE SEQUENCE [LARGE SCALE GENOMIC DNA]</scope>
    <source>
        <strain evidence="3">CGMCC 1.12286</strain>
    </source>
</reference>
<keyword evidence="3" id="KW-1185">Reference proteome</keyword>
<keyword evidence="1" id="KW-0812">Transmembrane</keyword>
<evidence type="ECO:0000313" key="2">
    <source>
        <dbReference type="EMBL" id="MFD1676061.1"/>
    </source>
</evidence>